<evidence type="ECO:0000313" key="2">
    <source>
        <dbReference type="EMBL" id="KKB61640.1"/>
    </source>
</evidence>
<sequence>MQLKHVTARDGVLWFRQGLGTFRRSPLLFLALSFAYLLLMRIVSLPPVIGTVVMLLMLPGVTVGFFAASREVLSGKPAFPTILLRAFAGGAVVVRRLLILGIVYFACICAVFAASAIGDDGMLAQMMLFGNAPSEQEIRSGVLMITQQAMPIVMLGYVLVAVVFWFAPVLVAWHDVPPHKALFFSIYTIWRNKLAFVVYGMLWFATLILLWIGAMILSALSGAGLVAMTMLMMSIVAIFITMFYCSLYATYRGCFDIEGPPLPPVGRPAKPAP</sequence>
<keyword evidence="3" id="KW-1185">Reference proteome</keyword>
<feature type="transmembrane region" description="Helical" evidence="1">
    <location>
        <begin position="194"/>
        <end position="217"/>
    </location>
</feature>
<dbReference type="NCBIfam" id="NF041043">
    <property type="entry name" value="BPSS1780_fam"/>
    <property type="match status" value="1"/>
</dbReference>
<proteinExistence type="predicted"/>
<feature type="transmembrane region" description="Helical" evidence="1">
    <location>
        <begin position="49"/>
        <end position="68"/>
    </location>
</feature>
<keyword evidence="1" id="KW-0812">Transmembrane</keyword>
<evidence type="ECO:0008006" key="4">
    <source>
        <dbReference type="Google" id="ProtNLM"/>
    </source>
</evidence>
<dbReference type="STRING" id="28092.WM40_22080"/>
<organism evidence="2 3">
    <name type="scientific">Robbsia andropogonis</name>
    <dbReference type="NCBI Taxonomy" id="28092"/>
    <lineage>
        <taxon>Bacteria</taxon>
        <taxon>Pseudomonadati</taxon>
        <taxon>Pseudomonadota</taxon>
        <taxon>Betaproteobacteria</taxon>
        <taxon>Burkholderiales</taxon>
        <taxon>Burkholderiaceae</taxon>
        <taxon>Robbsia</taxon>
    </lineage>
</organism>
<accession>A0A0F5JVF2</accession>
<dbReference type="Proteomes" id="UP000033618">
    <property type="component" value="Unassembled WGS sequence"/>
</dbReference>
<dbReference type="AlphaFoldDB" id="A0A0F5JVF2"/>
<dbReference type="PATRIC" id="fig|28092.6.peg.5196"/>
<dbReference type="EMBL" id="LAQU01000036">
    <property type="protein sequence ID" value="KKB61640.1"/>
    <property type="molecule type" value="Genomic_DNA"/>
</dbReference>
<evidence type="ECO:0000256" key="1">
    <source>
        <dbReference type="SAM" id="Phobius"/>
    </source>
</evidence>
<comment type="caution">
    <text evidence="2">The sequence shown here is derived from an EMBL/GenBank/DDBJ whole genome shotgun (WGS) entry which is preliminary data.</text>
</comment>
<keyword evidence="1" id="KW-1133">Transmembrane helix</keyword>
<feature type="transmembrane region" description="Helical" evidence="1">
    <location>
        <begin position="97"/>
        <end position="118"/>
    </location>
</feature>
<protein>
    <recommendedName>
        <fullName evidence="4">Transmembrane protein</fullName>
    </recommendedName>
</protein>
<keyword evidence="1" id="KW-0472">Membrane</keyword>
<gene>
    <name evidence="2" type="ORF">WM40_22080</name>
</gene>
<evidence type="ECO:0000313" key="3">
    <source>
        <dbReference type="Proteomes" id="UP000033618"/>
    </source>
</evidence>
<name>A0A0F5JVF2_9BURK</name>
<feature type="transmembrane region" description="Helical" evidence="1">
    <location>
        <begin position="152"/>
        <end position="173"/>
    </location>
</feature>
<feature type="transmembrane region" description="Helical" evidence="1">
    <location>
        <begin position="223"/>
        <end position="245"/>
    </location>
</feature>
<feature type="transmembrane region" description="Helical" evidence="1">
    <location>
        <begin position="26"/>
        <end position="43"/>
    </location>
</feature>
<reference evidence="2 3" key="1">
    <citation type="submission" date="2015-03" db="EMBL/GenBank/DDBJ databases">
        <title>Draft Genome Sequence of Burkholderia andropogonis type strain ICMP2807, isolated from Sorghum bicolor.</title>
        <authorList>
            <person name="Lopes-Santos L."/>
            <person name="Castro D.B."/>
            <person name="Ottoboni L.M."/>
            <person name="Park D."/>
            <person name="Weirc B.S."/>
            <person name="Destefano S.A."/>
        </authorList>
    </citation>
    <scope>NUCLEOTIDE SEQUENCE [LARGE SCALE GENOMIC DNA]</scope>
    <source>
        <strain evidence="2 3">ICMP2807</strain>
    </source>
</reference>
<dbReference type="InterPro" id="IPR047798">
    <property type="entry name" value="BPSS1780-like"/>
</dbReference>